<dbReference type="OrthoDB" id="5363652at2"/>
<sequence length="205" mass="23148">MGISAGQQWALSWPPMGSFSWPLTIDRSQDYPKWLAKLDRQVADSREEFIIHHRNNRNSVIPVWVAVDVLDWGGLSYLFSFAPLNVRDEVAQHFGLNAAQLKSWLRALNVARNVCAHHGRFYNRYYSLTPKLPARGRSDSLDFIAPLKDTTFAMLTLIQHLASFTLGANPRILPTALRSFPTESGMTLGSTGAREGWESLSLWHP</sequence>
<reference evidence="1 2" key="2">
    <citation type="journal article" date="2016" name="J. Biotechnol.">
        <title>Complete genome sequence of Arthrobacter alpinus ERGS4:06, a yellow pigmented bacterium tolerant to cold and radiations isolated from Sikkim Himalaya.</title>
        <authorList>
            <person name="Kumar R."/>
            <person name="Singh D."/>
            <person name="Swarnkar M.K."/>
            <person name="Singh A.K."/>
            <person name="Kumar S."/>
        </authorList>
    </citation>
    <scope>NUCLEOTIDE SEQUENCE [LARGE SCALE GENOMIC DNA]</scope>
    <source>
        <strain evidence="1 2">ERGS4:06</strain>
    </source>
</reference>
<dbReference type="RefSeq" id="WP_062289001.1">
    <property type="nucleotide sequence ID" value="NZ_CP013200.1"/>
</dbReference>
<proteinExistence type="predicted"/>
<name>A0A0S2LZM6_9MICC</name>
<dbReference type="EMBL" id="CP013200">
    <property type="protein sequence ID" value="ALO67034.1"/>
    <property type="molecule type" value="Genomic_DNA"/>
</dbReference>
<evidence type="ECO:0008006" key="3">
    <source>
        <dbReference type="Google" id="ProtNLM"/>
    </source>
</evidence>
<dbReference type="AlphaFoldDB" id="A0A0S2LZM6"/>
<reference evidence="2" key="1">
    <citation type="submission" date="2015-11" db="EMBL/GenBank/DDBJ databases">
        <authorList>
            <person name="Kumar R."/>
            <person name="Singh D."/>
            <person name="Swarnkar M.K."/>
            <person name="Singh A.K."/>
            <person name="Kumar S."/>
        </authorList>
    </citation>
    <scope>NUCLEOTIDE SEQUENCE [LARGE SCALE GENOMIC DNA]</scope>
    <source>
        <strain evidence="2">ERGS4:06</strain>
    </source>
</reference>
<evidence type="ECO:0000313" key="1">
    <source>
        <dbReference type="EMBL" id="ALO67034.1"/>
    </source>
</evidence>
<protein>
    <recommendedName>
        <fullName evidence="3">Abortive infection bacteriophage resistance protein</fullName>
    </recommendedName>
</protein>
<accession>A0A0S2LZM6</accession>
<organism evidence="1 2">
    <name type="scientific">Arthrobacter alpinus</name>
    <dbReference type="NCBI Taxonomy" id="656366"/>
    <lineage>
        <taxon>Bacteria</taxon>
        <taxon>Bacillati</taxon>
        <taxon>Actinomycetota</taxon>
        <taxon>Actinomycetes</taxon>
        <taxon>Micrococcales</taxon>
        <taxon>Micrococcaceae</taxon>
        <taxon>Arthrobacter</taxon>
    </lineage>
</organism>
<dbReference type="InterPro" id="IPR011664">
    <property type="entry name" value="Abi_system_AbiD/AbiF-like"/>
</dbReference>
<gene>
    <name evidence="1" type="ORF">AS189_11675</name>
</gene>
<evidence type="ECO:0000313" key="2">
    <source>
        <dbReference type="Proteomes" id="UP000059574"/>
    </source>
</evidence>
<dbReference type="Pfam" id="PF07751">
    <property type="entry name" value="Abi_2"/>
    <property type="match status" value="1"/>
</dbReference>
<dbReference type="Proteomes" id="UP000059574">
    <property type="component" value="Chromosome"/>
</dbReference>